<dbReference type="Proteomes" id="UP000749559">
    <property type="component" value="Unassembled WGS sequence"/>
</dbReference>
<dbReference type="AlphaFoldDB" id="A0A8J1UU58"/>
<accession>A0A8J1UU58</accession>
<sequence>MEILSPNLDKSCKPGKIIRKTKKMTKPGKRTVNSMFEFCRFCRVSLFFEPDHFPSFFQYCLFGHPSLGNRIMLHSKFGRRCCIDSTFYRHHIHMLKPFKSFKLLSSKMYLVSIETTIYSLEHALSQIKWFKLYTCMGALTQNSILSPTVKWLGYVVSWVFDFGIDRTRFQFLFFYYHILQALYKKPPTHVPSYPRTWVLTQSLKS</sequence>
<comment type="caution">
    <text evidence="1">The sequence shown here is derived from an EMBL/GenBank/DDBJ whole genome shotgun (WGS) entry which is preliminary data.</text>
</comment>
<organism evidence="1 2">
    <name type="scientific">Owenia fusiformis</name>
    <name type="common">Polychaete worm</name>
    <dbReference type="NCBI Taxonomy" id="6347"/>
    <lineage>
        <taxon>Eukaryota</taxon>
        <taxon>Metazoa</taxon>
        <taxon>Spiralia</taxon>
        <taxon>Lophotrochozoa</taxon>
        <taxon>Annelida</taxon>
        <taxon>Polychaeta</taxon>
        <taxon>Sedentaria</taxon>
        <taxon>Canalipalpata</taxon>
        <taxon>Sabellida</taxon>
        <taxon>Oweniida</taxon>
        <taxon>Oweniidae</taxon>
        <taxon>Owenia</taxon>
    </lineage>
</organism>
<keyword evidence="2" id="KW-1185">Reference proteome</keyword>
<name>A0A8J1UU58_OWEFU</name>
<gene>
    <name evidence="1" type="ORF">OFUS_LOCUS15475</name>
</gene>
<evidence type="ECO:0000313" key="2">
    <source>
        <dbReference type="Proteomes" id="UP000749559"/>
    </source>
</evidence>
<evidence type="ECO:0000313" key="1">
    <source>
        <dbReference type="EMBL" id="CAH1790238.1"/>
    </source>
</evidence>
<reference evidence="1" key="1">
    <citation type="submission" date="2022-03" db="EMBL/GenBank/DDBJ databases">
        <authorList>
            <person name="Martin C."/>
        </authorList>
    </citation>
    <scope>NUCLEOTIDE SEQUENCE</scope>
</reference>
<dbReference type="EMBL" id="CAIIXF020000007">
    <property type="protein sequence ID" value="CAH1790238.1"/>
    <property type="molecule type" value="Genomic_DNA"/>
</dbReference>
<proteinExistence type="predicted"/>
<protein>
    <submittedName>
        <fullName evidence="1">Uncharacterized protein</fullName>
    </submittedName>
</protein>